<dbReference type="GO" id="GO:0007023">
    <property type="term" value="P:post-chaperonin tubulin folding pathway"/>
    <property type="evidence" value="ECO:0007669"/>
    <property type="project" value="InterPro"/>
</dbReference>
<gene>
    <name evidence="5" type="ORF">GMORB2_0371</name>
</gene>
<dbReference type="PANTHER" id="PTHR12658">
    <property type="entry name" value="BETA-TUBULIN COFACTOR D"/>
    <property type="match status" value="1"/>
</dbReference>
<dbReference type="InterPro" id="IPR016024">
    <property type="entry name" value="ARM-type_fold"/>
</dbReference>
<dbReference type="PANTHER" id="PTHR12658:SF0">
    <property type="entry name" value="TUBULIN-SPECIFIC CHAPERONE D"/>
    <property type="match status" value="1"/>
</dbReference>
<dbReference type="Pfam" id="PF12612">
    <property type="entry name" value="TFCD_C"/>
    <property type="match status" value="1"/>
</dbReference>
<name>A0A9P5D8C2_9HYPO</name>
<evidence type="ECO:0000313" key="6">
    <source>
        <dbReference type="Proteomes" id="UP000749293"/>
    </source>
</evidence>
<proteinExistence type="predicted"/>
<dbReference type="GeneID" id="55966601"/>
<dbReference type="Pfam" id="PF23579">
    <property type="entry name" value="ARM_TBCD"/>
    <property type="match status" value="1"/>
</dbReference>
<dbReference type="InterPro" id="IPR011989">
    <property type="entry name" value="ARM-like"/>
</dbReference>
<accession>A0A9P5D8C2</accession>
<dbReference type="AlphaFoldDB" id="A0A9P5D8C2"/>
<dbReference type="RefSeq" id="XP_035325287.1">
    <property type="nucleotide sequence ID" value="XM_035462357.1"/>
</dbReference>
<dbReference type="GO" id="GO:0048487">
    <property type="term" value="F:beta-tubulin binding"/>
    <property type="evidence" value="ECO:0007669"/>
    <property type="project" value="InterPro"/>
</dbReference>
<sequence>MDAPEEFDIKLQKISADLIADFDRFLPTFLRKADGNGGSRVYSRVRSRDLDWATGTCLDPFQELPQLLDAHLTRWIPFLSNAFLDHTLARHRDRRQQRQQQYGVQGDGQASSISSKHLVSVEHAICKMLYTFCKIRGEKVIVHFLNVEAKYLEVLLRAIEEAEEGSIGTGSVSPWSWEQRYVVLLWLSHLMLAPFDLSTISSVDLDQAAAPAVPGLKLQDNLPSITLRAVPLAIKYIASPGKERDGAKALLVRIAMRRDMQQAGVLSSLIQWSLAALRPKPNAAPEDAYHYLGVLSFLAGILRSSSDTSDANEFLRPIFDTVHGIAVRGQEGEDEAVRSIMSFALTRKMILKVIRFVTVSLLRDDDGTDITETAIGYLLESLSDTDTPVRLAASKSLSIITLKLDPEMASQVVEAVLESLNRNVIWKKTSADSKPIRDLATVDPTEWHGLILTLSHLLYRRSPPADQLSDIIHALLLGLSFEKRGVTGASVGSNVRDAACFGIWALARRYTTAELLAVPTHSVYAAKAHPAASSILQVLATELTTTASLDSAGNIRRGASAALQELIGRHPDTVDKGIWVVQTVDYHAVARRSRAMEEVALGSAKLSSQYGEAMIDGVLGWRGIGDADAASRRDAATAFGRLTAQLAASDVQGVLPRFRSSVHLVAGEIDGLQKRQVEERHGLLLCFAAILDQYPSLTQQSGAAGGSREMTRGIIGTATAILRDCKTTTYRRPELVVEAASRLVASMLPILQQEVVGHSSTDPLQTLAHLLPSTSGRTQGYLPLVSVLDAGQRKPEIDEFLSALHEVIPRWLSRSEADAIEAASAAALILVLFSAEPERSSILAGWAATVETKPTSRKGTAGDGYVYTLAMAQPLVGTGGVGEDDVACRALNRRWAVDDEVDTRVAILQALTRSRLLRDKPLVFLGVLSDGLNDYTTTARGDVGSHVRVQALKAVATLWGDDMRSKGEWVGESVRALFYSTLRLSAEKLDRIRPEAQIAVSLVLDKEHTTAFRSTSFSSKAYFRALLDLVHSGDGGELESSVAELASTDTDGWMASLLSGLVTSADTGNEDLVVASRAALADFCDDGETKANLELVCRALLGNVKTRQGQDRVVVPTLEVIAFLFHAGLFQQCDGEAVSLRSLCLQTQKAGYKTGNMRKIDACIKVYGGIAAAAAATEATDKLDPTAAGIREARKRLGALLSHPWPKVRVSVVDQLWALESAAAGDDRSQVLMGVDWAMADKSQIRSAVQQLQLE</sequence>
<evidence type="ECO:0000256" key="1">
    <source>
        <dbReference type="ARBA" id="ARBA00023186"/>
    </source>
</evidence>
<dbReference type="PROSITE" id="PS50077">
    <property type="entry name" value="HEAT_REPEAT"/>
    <property type="match status" value="1"/>
</dbReference>
<dbReference type="EMBL" id="JAANYQ010000001">
    <property type="protein sequence ID" value="KAF4126635.1"/>
    <property type="molecule type" value="Genomic_DNA"/>
</dbReference>
<keyword evidence="1" id="KW-0143">Chaperone</keyword>
<dbReference type="GO" id="GO:0000226">
    <property type="term" value="P:microtubule cytoskeleton organization"/>
    <property type="evidence" value="ECO:0007669"/>
    <property type="project" value="TreeGrafter"/>
</dbReference>
<feature type="domain" description="Tubulin-folding cofactor D C-terminal" evidence="3">
    <location>
        <begin position="980"/>
        <end position="1159"/>
    </location>
</feature>
<dbReference type="InterPro" id="IPR021133">
    <property type="entry name" value="HEAT_type_2"/>
</dbReference>
<feature type="repeat" description="HEAT" evidence="2">
    <location>
        <begin position="374"/>
        <end position="411"/>
    </location>
</feature>
<evidence type="ECO:0000256" key="2">
    <source>
        <dbReference type="PROSITE-ProRule" id="PRU00103"/>
    </source>
</evidence>
<dbReference type="InterPro" id="IPR033162">
    <property type="entry name" value="TBCD"/>
</dbReference>
<protein>
    <submittedName>
        <fullName evidence="5">Tubulin-specific chaperone D</fullName>
    </submittedName>
</protein>
<reference evidence="5" key="1">
    <citation type="submission" date="2020-03" db="EMBL/GenBank/DDBJ databases">
        <title>Site-based positive gene gene selection in Geosmithia morbida across the United States reveals a broad range of putative effectors and factors for local host and environmental adapation.</title>
        <authorList>
            <person name="Onufrak A."/>
            <person name="Murdoch R.W."/>
            <person name="Gazis R."/>
            <person name="Huff M."/>
            <person name="Staton M."/>
            <person name="Klingeman W."/>
            <person name="Hadziabdic D."/>
        </authorList>
    </citation>
    <scope>NUCLEOTIDE SEQUENCE</scope>
    <source>
        <strain evidence="5">1262</strain>
    </source>
</reference>
<organism evidence="5 6">
    <name type="scientific">Geosmithia morbida</name>
    <dbReference type="NCBI Taxonomy" id="1094350"/>
    <lineage>
        <taxon>Eukaryota</taxon>
        <taxon>Fungi</taxon>
        <taxon>Dikarya</taxon>
        <taxon>Ascomycota</taxon>
        <taxon>Pezizomycotina</taxon>
        <taxon>Sordariomycetes</taxon>
        <taxon>Hypocreomycetidae</taxon>
        <taxon>Hypocreales</taxon>
        <taxon>Bionectriaceae</taxon>
        <taxon>Geosmithia</taxon>
    </lineage>
</organism>
<feature type="domain" description="Tubulin-folding cofactor D ARM repeats" evidence="4">
    <location>
        <begin position="367"/>
        <end position="578"/>
    </location>
</feature>
<dbReference type="Proteomes" id="UP000749293">
    <property type="component" value="Unassembled WGS sequence"/>
</dbReference>
<dbReference type="InterPro" id="IPR022577">
    <property type="entry name" value="TBCD_C"/>
</dbReference>
<dbReference type="GO" id="GO:0005096">
    <property type="term" value="F:GTPase activator activity"/>
    <property type="evidence" value="ECO:0007669"/>
    <property type="project" value="InterPro"/>
</dbReference>
<dbReference type="Gene3D" id="1.25.10.10">
    <property type="entry name" value="Leucine-rich Repeat Variant"/>
    <property type="match status" value="1"/>
</dbReference>
<dbReference type="SUPFAM" id="SSF48371">
    <property type="entry name" value="ARM repeat"/>
    <property type="match status" value="2"/>
</dbReference>
<keyword evidence="6" id="KW-1185">Reference proteome</keyword>
<dbReference type="Pfam" id="PF25767">
    <property type="entry name" value="ARM_TBCD_2nd"/>
    <property type="match status" value="1"/>
</dbReference>
<evidence type="ECO:0000259" key="4">
    <source>
        <dbReference type="Pfam" id="PF25767"/>
    </source>
</evidence>
<evidence type="ECO:0000313" key="5">
    <source>
        <dbReference type="EMBL" id="KAF4126635.1"/>
    </source>
</evidence>
<evidence type="ECO:0000259" key="3">
    <source>
        <dbReference type="Pfam" id="PF12612"/>
    </source>
</evidence>
<dbReference type="InterPro" id="IPR058033">
    <property type="entry name" value="ARM_TBCD_2nd"/>
</dbReference>
<dbReference type="GO" id="GO:0007021">
    <property type="term" value="P:tubulin complex assembly"/>
    <property type="evidence" value="ECO:0007669"/>
    <property type="project" value="InterPro"/>
</dbReference>
<dbReference type="OrthoDB" id="10253476at2759"/>
<comment type="caution">
    <text evidence="5">The sequence shown here is derived from an EMBL/GenBank/DDBJ whole genome shotgun (WGS) entry which is preliminary data.</text>
</comment>